<dbReference type="GO" id="GO:0043130">
    <property type="term" value="F:ubiquitin binding"/>
    <property type="evidence" value="ECO:0007669"/>
    <property type="project" value="InterPro"/>
</dbReference>
<dbReference type="GO" id="GO:0006511">
    <property type="term" value="P:ubiquitin-dependent protein catabolic process"/>
    <property type="evidence" value="ECO:0007669"/>
    <property type="project" value="TreeGrafter"/>
</dbReference>
<name>A0A9P8TRW4_WICPI</name>
<feature type="compositionally biased region" description="Acidic residues" evidence="1">
    <location>
        <begin position="12"/>
        <end position="22"/>
    </location>
</feature>
<dbReference type="GO" id="GO:0005737">
    <property type="term" value="C:cytoplasm"/>
    <property type="evidence" value="ECO:0007669"/>
    <property type="project" value="TreeGrafter"/>
</dbReference>
<feature type="region of interest" description="Disordered" evidence="1">
    <location>
        <begin position="307"/>
        <end position="330"/>
    </location>
</feature>
<dbReference type="OrthoDB" id="9942608at2759"/>
<dbReference type="SMART" id="SM00546">
    <property type="entry name" value="CUE"/>
    <property type="match status" value="1"/>
</dbReference>
<feature type="compositionally biased region" description="Acidic residues" evidence="1">
    <location>
        <begin position="403"/>
        <end position="416"/>
    </location>
</feature>
<dbReference type="InterPro" id="IPR003892">
    <property type="entry name" value="CUE"/>
</dbReference>
<evidence type="ECO:0000256" key="1">
    <source>
        <dbReference type="SAM" id="MobiDB-lite"/>
    </source>
</evidence>
<dbReference type="InterPro" id="IPR009060">
    <property type="entry name" value="UBA-like_sf"/>
</dbReference>
<feature type="region of interest" description="Disordered" evidence="1">
    <location>
        <begin position="346"/>
        <end position="422"/>
    </location>
</feature>
<dbReference type="FunFam" id="1.10.8.10:FF:000064">
    <property type="entry name" value="Similar to CUE domain-containing protein"/>
    <property type="match status" value="1"/>
</dbReference>
<dbReference type="Proteomes" id="UP000774326">
    <property type="component" value="Unassembled WGS sequence"/>
</dbReference>
<feature type="domain" description="CUE" evidence="2">
    <location>
        <begin position="139"/>
        <end position="182"/>
    </location>
</feature>
<organism evidence="3 4">
    <name type="scientific">Wickerhamomyces pijperi</name>
    <name type="common">Yeast</name>
    <name type="synonym">Pichia pijperi</name>
    <dbReference type="NCBI Taxonomy" id="599730"/>
    <lineage>
        <taxon>Eukaryota</taxon>
        <taxon>Fungi</taxon>
        <taxon>Dikarya</taxon>
        <taxon>Ascomycota</taxon>
        <taxon>Saccharomycotina</taxon>
        <taxon>Saccharomycetes</taxon>
        <taxon>Phaffomycetales</taxon>
        <taxon>Wickerhamomycetaceae</taxon>
        <taxon>Wickerhamomyces</taxon>
    </lineage>
</organism>
<keyword evidence="4" id="KW-1185">Reference proteome</keyword>
<feature type="compositionally biased region" description="Pro residues" evidence="1">
    <location>
        <begin position="126"/>
        <end position="136"/>
    </location>
</feature>
<feature type="region of interest" description="Disordered" evidence="1">
    <location>
        <begin position="230"/>
        <end position="261"/>
    </location>
</feature>
<feature type="compositionally biased region" description="Basic and acidic residues" evidence="1">
    <location>
        <begin position="308"/>
        <end position="322"/>
    </location>
</feature>
<protein>
    <recommendedName>
        <fullName evidence="2">CUE domain-containing protein</fullName>
    </recommendedName>
</protein>
<reference evidence="3" key="2">
    <citation type="submission" date="2021-01" db="EMBL/GenBank/DDBJ databases">
        <authorList>
            <person name="Schikora-Tamarit M.A."/>
        </authorList>
    </citation>
    <scope>NUCLEOTIDE SEQUENCE</scope>
    <source>
        <strain evidence="3">CBS2887</strain>
    </source>
</reference>
<gene>
    <name evidence="3" type="ORF">WICPIJ_000943</name>
</gene>
<dbReference type="GO" id="GO:0031624">
    <property type="term" value="F:ubiquitin conjugating enzyme binding"/>
    <property type="evidence" value="ECO:0007669"/>
    <property type="project" value="TreeGrafter"/>
</dbReference>
<dbReference type="Pfam" id="PF02845">
    <property type="entry name" value="CUE"/>
    <property type="match status" value="1"/>
</dbReference>
<dbReference type="Gene3D" id="1.10.8.10">
    <property type="entry name" value="DNA helicase RuvA subunit, C-terminal domain"/>
    <property type="match status" value="1"/>
</dbReference>
<evidence type="ECO:0000313" key="4">
    <source>
        <dbReference type="Proteomes" id="UP000774326"/>
    </source>
</evidence>
<comment type="caution">
    <text evidence="3">The sequence shown here is derived from an EMBL/GenBank/DDBJ whole genome shotgun (WGS) entry which is preliminary data.</text>
</comment>
<dbReference type="EMBL" id="JAEUBG010000533">
    <property type="protein sequence ID" value="KAH3688071.1"/>
    <property type="molecule type" value="Genomic_DNA"/>
</dbReference>
<feature type="compositionally biased region" description="Low complexity" evidence="1">
    <location>
        <begin position="237"/>
        <end position="258"/>
    </location>
</feature>
<feature type="compositionally biased region" description="Basic and acidic residues" evidence="1">
    <location>
        <begin position="1"/>
        <end position="11"/>
    </location>
</feature>
<feature type="region of interest" description="Disordered" evidence="1">
    <location>
        <begin position="1"/>
        <end position="143"/>
    </location>
</feature>
<evidence type="ECO:0000313" key="3">
    <source>
        <dbReference type="EMBL" id="KAH3688071.1"/>
    </source>
</evidence>
<sequence>MSAKKESKTVTDDIDLENDDSIVDLTETTSAKKEEDSEVPKETEDSKAEKSEDAAEEAETKKEEQPKEETTTPTTSEDKKKPVAEAKEEETKDKEEAKPTPPAKKKESIGLTVYDPEPLTSTKETPPAPPPKPQRPLTPRQESFKTLKEAFPTFEDKLIQTVLIASGFRLESSFNALLYYTDPSTVNIEEVAVETSEVIQQQATEHDRAEDLLKQDELLAKQLDEEFKRKERRRLQRQQQQHYETQRRQQQPQQQQSFRDNDEEDDIFTNLIEKDIPQLKQQFNKNLQETKTKFSNWFNSLNNAQEQPEFRQGDFRPQEFKTQKNQRNGQFNYDYEEPEELDMSKFQNIKLTDNDRSSKSRLNDEEDLYKPALPSRNSANSASNKKSWEPISVAKTTTGTTLQDDDDDFLLSEDEDRTSAKK</sequence>
<reference evidence="3" key="1">
    <citation type="journal article" date="2021" name="Open Biol.">
        <title>Shared evolutionary footprints suggest mitochondrial oxidative damage underlies multiple complex I losses in fungi.</title>
        <authorList>
            <person name="Schikora-Tamarit M.A."/>
            <person name="Marcet-Houben M."/>
            <person name="Nosek J."/>
            <person name="Gabaldon T."/>
        </authorList>
    </citation>
    <scope>NUCLEOTIDE SEQUENCE</scope>
    <source>
        <strain evidence="3">CBS2887</strain>
    </source>
</reference>
<dbReference type="SUPFAM" id="SSF46934">
    <property type="entry name" value="UBA-like"/>
    <property type="match status" value="1"/>
</dbReference>
<dbReference type="PANTHER" id="PTHR16461">
    <property type="entry name" value="TOLL-INTERACTING PROTEIN"/>
    <property type="match status" value="1"/>
</dbReference>
<dbReference type="AlphaFoldDB" id="A0A9P8TRW4"/>
<dbReference type="PROSITE" id="PS51140">
    <property type="entry name" value="CUE"/>
    <property type="match status" value="1"/>
</dbReference>
<proteinExistence type="predicted"/>
<accession>A0A9P8TRW4</accession>
<feature type="compositionally biased region" description="Basic and acidic residues" evidence="1">
    <location>
        <begin position="352"/>
        <end position="363"/>
    </location>
</feature>
<feature type="compositionally biased region" description="Basic and acidic residues" evidence="1">
    <location>
        <begin position="30"/>
        <end position="108"/>
    </location>
</feature>
<evidence type="ECO:0000259" key="2">
    <source>
        <dbReference type="PROSITE" id="PS51140"/>
    </source>
</evidence>
<dbReference type="PANTHER" id="PTHR16461:SF5">
    <property type="entry name" value="TOLL-INTERACTING PROTEIN"/>
    <property type="match status" value="1"/>
</dbReference>